<evidence type="ECO:0000313" key="6">
    <source>
        <dbReference type="Proteomes" id="UP001161409"/>
    </source>
</evidence>
<dbReference type="InterPro" id="IPR036390">
    <property type="entry name" value="WH_DNA-bd_sf"/>
</dbReference>
<dbReference type="PROSITE" id="PS00519">
    <property type="entry name" value="HTH_ASNC_1"/>
    <property type="match status" value="1"/>
</dbReference>
<dbReference type="RefSeq" id="WP_169559443.1">
    <property type="nucleotide sequence ID" value="NZ_BSNF01000001.1"/>
</dbReference>
<dbReference type="PANTHER" id="PTHR30154:SF34">
    <property type="entry name" value="TRANSCRIPTIONAL REGULATOR AZLB"/>
    <property type="match status" value="1"/>
</dbReference>
<feature type="domain" description="HTH asnC-type" evidence="4">
    <location>
        <begin position="7"/>
        <end position="51"/>
    </location>
</feature>
<dbReference type="InterPro" id="IPR019888">
    <property type="entry name" value="Tscrpt_reg_AsnC-like"/>
</dbReference>
<dbReference type="Pfam" id="PF01037">
    <property type="entry name" value="AsnC_trans_reg"/>
    <property type="match status" value="1"/>
</dbReference>
<keyword evidence="2" id="KW-0238">DNA-binding</keyword>
<protein>
    <submittedName>
        <fullName evidence="5">AsnC family transcriptional regulator</fullName>
    </submittedName>
</protein>
<keyword evidence="6" id="KW-1185">Reference proteome</keyword>
<evidence type="ECO:0000259" key="4">
    <source>
        <dbReference type="PROSITE" id="PS50956"/>
    </source>
</evidence>
<dbReference type="Pfam" id="PF13412">
    <property type="entry name" value="HTH_24"/>
    <property type="match status" value="1"/>
</dbReference>
<evidence type="ECO:0000256" key="1">
    <source>
        <dbReference type="ARBA" id="ARBA00023015"/>
    </source>
</evidence>
<gene>
    <name evidence="5" type="ORF">GCM10007924_06630</name>
</gene>
<dbReference type="PANTHER" id="PTHR30154">
    <property type="entry name" value="LEUCINE-RESPONSIVE REGULATORY PROTEIN"/>
    <property type="match status" value="1"/>
</dbReference>
<dbReference type="InterPro" id="IPR019885">
    <property type="entry name" value="Tscrpt_reg_HTH_AsnC-type_CS"/>
</dbReference>
<evidence type="ECO:0000256" key="2">
    <source>
        <dbReference type="ARBA" id="ARBA00023125"/>
    </source>
</evidence>
<accession>A0ABQ5U267</accession>
<dbReference type="Proteomes" id="UP001161409">
    <property type="component" value="Unassembled WGS sequence"/>
</dbReference>
<name>A0ABQ5U267_9PROT</name>
<proteinExistence type="predicted"/>
<evidence type="ECO:0000313" key="5">
    <source>
        <dbReference type="EMBL" id="GLQ05442.1"/>
    </source>
</evidence>
<dbReference type="PROSITE" id="PS50956">
    <property type="entry name" value="HTH_ASNC_2"/>
    <property type="match status" value="1"/>
</dbReference>
<dbReference type="InterPro" id="IPR011008">
    <property type="entry name" value="Dimeric_a/b-barrel"/>
</dbReference>
<dbReference type="InterPro" id="IPR000485">
    <property type="entry name" value="AsnC-type_HTH_dom"/>
</dbReference>
<dbReference type="EMBL" id="BSNF01000001">
    <property type="protein sequence ID" value="GLQ05442.1"/>
    <property type="molecule type" value="Genomic_DNA"/>
</dbReference>
<dbReference type="Gene3D" id="1.10.10.10">
    <property type="entry name" value="Winged helix-like DNA-binding domain superfamily/Winged helix DNA-binding domain"/>
    <property type="match status" value="1"/>
</dbReference>
<dbReference type="SUPFAM" id="SSF46785">
    <property type="entry name" value="Winged helix' DNA-binding domain"/>
    <property type="match status" value="1"/>
</dbReference>
<keyword evidence="1" id="KW-0805">Transcription regulation</keyword>
<evidence type="ECO:0000256" key="3">
    <source>
        <dbReference type="ARBA" id="ARBA00023163"/>
    </source>
</evidence>
<dbReference type="PRINTS" id="PR00033">
    <property type="entry name" value="HTHASNC"/>
</dbReference>
<reference evidence="5" key="1">
    <citation type="journal article" date="2014" name="Int. J. Syst. Evol. Microbiol.">
        <title>Complete genome of a new Firmicutes species belonging to the dominant human colonic microbiota ('Ruminococcus bicirculans') reveals two chromosomes and a selective capacity to utilize plant glucans.</title>
        <authorList>
            <consortium name="NISC Comparative Sequencing Program"/>
            <person name="Wegmann U."/>
            <person name="Louis P."/>
            <person name="Goesmann A."/>
            <person name="Henrissat B."/>
            <person name="Duncan S.H."/>
            <person name="Flint H.J."/>
        </authorList>
    </citation>
    <scope>NUCLEOTIDE SEQUENCE</scope>
    <source>
        <strain evidence="5">NBRC 103408</strain>
    </source>
</reference>
<organism evidence="5 6">
    <name type="scientific">Sneathiella chinensis</name>
    <dbReference type="NCBI Taxonomy" id="349750"/>
    <lineage>
        <taxon>Bacteria</taxon>
        <taxon>Pseudomonadati</taxon>
        <taxon>Pseudomonadota</taxon>
        <taxon>Alphaproteobacteria</taxon>
        <taxon>Sneathiellales</taxon>
        <taxon>Sneathiellaceae</taxon>
        <taxon>Sneathiella</taxon>
    </lineage>
</organism>
<dbReference type="SMART" id="SM00344">
    <property type="entry name" value="HTH_ASNC"/>
    <property type="match status" value="1"/>
</dbReference>
<keyword evidence="3" id="KW-0804">Transcription</keyword>
<dbReference type="SUPFAM" id="SSF54909">
    <property type="entry name" value="Dimeric alpha+beta barrel"/>
    <property type="match status" value="1"/>
</dbReference>
<dbReference type="InterPro" id="IPR036388">
    <property type="entry name" value="WH-like_DNA-bd_sf"/>
</dbReference>
<dbReference type="InterPro" id="IPR019887">
    <property type="entry name" value="Tscrpt_reg_AsnC/Lrp_C"/>
</dbReference>
<dbReference type="Gene3D" id="3.30.70.920">
    <property type="match status" value="1"/>
</dbReference>
<sequence>MAEKRSLDRIDQNIISILQKNARISNKALAEQVGLSASSCLNRVRKLEEDGCIGPYLGHVTLERLCRSITCIAMVTLEHHTQQDFRTFEQFVQTLPEVVQCDTVSGSCDFILRIVCADMERYHQVNELLLNSGANVVNISTHVVMTENKRFQGFPLNRLLP</sequence>
<reference evidence="5" key="2">
    <citation type="submission" date="2023-01" db="EMBL/GenBank/DDBJ databases">
        <title>Draft genome sequence of Sneathiella chinensis strain NBRC 103408.</title>
        <authorList>
            <person name="Sun Q."/>
            <person name="Mori K."/>
        </authorList>
    </citation>
    <scope>NUCLEOTIDE SEQUENCE</scope>
    <source>
        <strain evidence="5">NBRC 103408</strain>
    </source>
</reference>
<comment type="caution">
    <text evidence="5">The sequence shown here is derived from an EMBL/GenBank/DDBJ whole genome shotgun (WGS) entry which is preliminary data.</text>
</comment>